<keyword evidence="1" id="KW-1133">Transmembrane helix</keyword>
<feature type="transmembrane region" description="Helical" evidence="1">
    <location>
        <begin position="18"/>
        <end position="41"/>
    </location>
</feature>
<dbReference type="OrthoDB" id="3366659at2759"/>
<name>A0A9P5U3K5_9AGAR</name>
<protein>
    <submittedName>
        <fullName evidence="2">Uncharacterized protein</fullName>
    </submittedName>
</protein>
<proteinExistence type="predicted"/>
<keyword evidence="1" id="KW-0472">Membrane</keyword>
<evidence type="ECO:0000313" key="2">
    <source>
        <dbReference type="EMBL" id="KAF9063813.1"/>
    </source>
</evidence>
<keyword evidence="1" id="KW-0812">Transmembrane</keyword>
<sequence>MSSLAACNVQSLHATSLFAVSILARLFAYLLAGASVFAITAKLNTGLHTLSAGINGGGRAANQFKPYANFRKEGSSGSSLENLKLSEIRSDRLLDSGVSGLITGGTLRGFTGGIRSISPGAVSDVSEWAERLLQAIGIKPLSDAVYLASLKKQRTIHSKRIAELEDEIKQEIIVGAFKVGPNVKNLNPVKESSPFPSRSWKMRILQAKPVFIL</sequence>
<accession>A0A9P5U3K5</accession>
<organism evidence="2 3">
    <name type="scientific">Rhodocollybia butyracea</name>
    <dbReference type="NCBI Taxonomy" id="206335"/>
    <lineage>
        <taxon>Eukaryota</taxon>
        <taxon>Fungi</taxon>
        <taxon>Dikarya</taxon>
        <taxon>Basidiomycota</taxon>
        <taxon>Agaricomycotina</taxon>
        <taxon>Agaricomycetes</taxon>
        <taxon>Agaricomycetidae</taxon>
        <taxon>Agaricales</taxon>
        <taxon>Marasmiineae</taxon>
        <taxon>Omphalotaceae</taxon>
        <taxon>Rhodocollybia</taxon>
    </lineage>
</organism>
<dbReference type="EMBL" id="JADNRY010000137">
    <property type="protein sequence ID" value="KAF9063813.1"/>
    <property type="molecule type" value="Genomic_DNA"/>
</dbReference>
<keyword evidence="3" id="KW-1185">Reference proteome</keyword>
<gene>
    <name evidence="2" type="ORF">BDP27DRAFT_1426469</name>
</gene>
<reference evidence="2" key="1">
    <citation type="submission" date="2020-11" db="EMBL/GenBank/DDBJ databases">
        <authorList>
            <consortium name="DOE Joint Genome Institute"/>
            <person name="Ahrendt S."/>
            <person name="Riley R."/>
            <person name="Andreopoulos W."/>
            <person name="Labutti K."/>
            <person name="Pangilinan J."/>
            <person name="Ruiz-Duenas F.J."/>
            <person name="Barrasa J.M."/>
            <person name="Sanchez-Garcia M."/>
            <person name="Camarero S."/>
            <person name="Miyauchi S."/>
            <person name="Serrano A."/>
            <person name="Linde D."/>
            <person name="Babiker R."/>
            <person name="Drula E."/>
            <person name="Ayuso-Fernandez I."/>
            <person name="Pacheco R."/>
            <person name="Padilla G."/>
            <person name="Ferreira P."/>
            <person name="Barriuso J."/>
            <person name="Kellner H."/>
            <person name="Castanera R."/>
            <person name="Alfaro M."/>
            <person name="Ramirez L."/>
            <person name="Pisabarro A.G."/>
            <person name="Kuo A."/>
            <person name="Tritt A."/>
            <person name="Lipzen A."/>
            <person name="He G."/>
            <person name="Yan M."/>
            <person name="Ng V."/>
            <person name="Cullen D."/>
            <person name="Martin F."/>
            <person name="Rosso M.-N."/>
            <person name="Henrissat B."/>
            <person name="Hibbett D."/>
            <person name="Martinez A.T."/>
            <person name="Grigoriev I.V."/>
        </authorList>
    </citation>
    <scope>NUCLEOTIDE SEQUENCE</scope>
    <source>
        <strain evidence="2">AH 40177</strain>
    </source>
</reference>
<evidence type="ECO:0000313" key="3">
    <source>
        <dbReference type="Proteomes" id="UP000772434"/>
    </source>
</evidence>
<evidence type="ECO:0000256" key="1">
    <source>
        <dbReference type="SAM" id="Phobius"/>
    </source>
</evidence>
<comment type="caution">
    <text evidence="2">The sequence shown here is derived from an EMBL/GenBank/DDBJ whole genome shotgun (WGS) entry which is preliminary data.</text>
</comment>
<dbReference type="AlphaFoldDB" id="A0A9P5U3K5"/>
<dbReference type="Proteomes" id="UP000772434">
    <property type="component" value="Unassembled WGS sequence"/>
</dbReference>